<dbReference type="EMBL" id="BSXW01001625">
    <property type="protein sequence ID" value="GMF38045.1"/>
    <property type="molecule type" value="Genomic_DNA"/>
</dbReference>
<sequence>MKGYICKITNQDESIVYVGSTTLSLERRWAKHTVAYKRWNESKVRCGAMIYHHFREHGIDAFAIHLVSEHEIEERKNLLQFEQLVIDSTNCVNKNAAMLTDDQKREYQQQYHMENKDQIAEQRQQYRAANKNKINVSNRRKIDCVCGASVSNRNMAAHRRSKKHQQYVSNQS</sequence>
<accession>A0A9W7CQ32</accession>
<protein>
    <submittedName>
        <fullName evidence="3">Unnamed protein product</fullName>
    </submittedName>
</protein>
<comment type="caution">
    <text evidence="3">The sequence shown here is derived from an EMBL/GenBank/DDBJ whole genome shotgun (WGS) entry which is preliminary data.</text>
</comment>
<name>A0A9W7CQ32_9STRA</name>
<evidence type="ECO:0000313" key="3">
    <source>
        <dbReference type="EMBL" id="GMF38045.1"/>
    </source>
</evidence>
<dbReference type="OrthoDB" id="115808at2759"/>
<dbReference type="SMART" id="SM00465">
    <property type="entry name" value="GIYc"/>
    <property type="match status" value="1"/>
</dbReference>
<dbReference type="InterPro" id="IPR000305">
    <property type="entry name" value="GIY-YIG_endonuc"/>
</dbReference>
<gene>
    <name evidence="3" type="ORF">Plil01_001595700</name>
</gene>
<dbReference type="SUPFAM" id="SSF82771">
    <property type="entry name" value="GIY-YIG endonuclease"/>
    <property type="match status" value="1"/>
</dbReference>
<dbReference type="Gene3D" id="3.40.1440.10">
    <property type="entry name" value="GIY-YIG endonuclease"/>
    <property type="match status" value="1"/>
</dbReference>
<evidence type="ECO:0000259" key="2">
    <source>
        <dbReference type="SMART" id="SM00465"/>
    </source>
</evidence>
<proteinExistence type="predicted"/>
<evidence type="ECO:0000256" key="1">
    <source>
        <dbReference type="SAM" id="Coils"/>
    </source>
</evidence>
<reference evidence="3" key="1">
    <citation type="submission" date="2023-04" db="EMBL/GenBank/DDBJ databases">
        <title>Phytophthora lilii NBRC 32176.</title>
        <authorList>
            <person name="Ichikawa N."/>
            <person name="Sato H."/>
            <person name="Tonouchi N."/>
        </authorList>
    </citation>
    <scope>NUCLEOTIDE SEQUENCE</scope>
    <source>
        <strain evidence="3">NBRC 32176</strain>
    </source>
</reference>
<keyword evidence="4" id="KW-1185">Reference proteome</keyword>
<dbReference type="AlphaFoldDB" id="A0A9W7CQ32"/>
<dbReference type="Pfam" id="PF01541">
    <property type="entry name" value="GIY-YIG"/>
    <property type="match status" value="1"/>
</dbReference>
<keyword evidence="1" id="KW-0175">Coiled coil</keyword>
<feature type="domain" description="GIY-YIG" evidence="2">
    <location>
        <begin position="2"/>
        <end position="100"/>
    </location>
</feature>
<evidence type="ECO:0000313" key="4">
    <source>
        <dbReference type="Proteomes" id="UP001165083"/>
    </source>
</evidence>
<organism evidence="3 4">
    <name type="scientific">Phytophthora lilii</name>
    <dbReference type="NCBI Taxonomy" id="2077276"/>
    <lineage>
        <taxon>Eukaryota</taxon>
        <taxon>Sar</taxon>
        <taxon>Stramenopiles</taxon>
        <taxon>Oomycota</taxon>
        <taxon>Peronosporomycetes</taxon>
        <taxon>Peronosporales</taxon>
        <taxon>Peronosporaceae</taxon>
        <taxon>Phytophthora</taxon>
    </lineage>
</organism>
<feature type="coiled-coil region" evidence="1">
    <location>
        <begin position="112"/>
        <end position="139"/>
    </location>
</feature>
<dbReference type="InterPro" id="IPR035901">
    <property type="entry name" value="GIY-YIG_endonuc_sf"/>
</dbReference>
<dbReference type="Proteomes" id="UP001165083">
    <property type="component" value="Unassembled WGS sequence"/>
</dbReference>